<accession>A0A249SNU5</accession>
<gene>
    <name evidence="1" type="ORF">CK556_03020</name>
</gene>
<dbReference type="EMBL" id="CP023173">
    <property type="protein sequence ID" value="ASZ09300.1"/>
    <property type="molecule type" value="Genomic_DNA"/>
</dbReference>
<dbReference type="AlphaFoldDB" id="A0A249SNU5"/>
<dbReference type="RefSeq" id="WP_027875418.1">
    <property type="nucleotide sequence ID" value="NZ_CP023173.1"/>
</dbReference>
<protein>
    <submittedName>
        <fullName evidence="1">Uncharacterized protein</fullName>
    </submittedName>
</protein>
<reference evidence="1 2" key="1">
    <citation type="submission" date="2017-08" db="EMBL/GenBank/DDBJ databases">
        <title>Complete Genome Sequence of Mesoplasma chauliocola.</title>
        <authorList>
            <person name="Knight T.F.Jr."/>
            <person name="Citino T."/>
        </authorList>
    </citation>
    <scope>NUCLEOTIDE SEQUENCE [LARGE SCALE GENOMIC DNA]</scope>
    <source>
        <strain evidence="1 2">CHPA-2</strain>
    </source>
</reference>
<evidence type="ECO:0000313" key="2">
    <source>
        <dbReference type="Proteomes" id="UP000232229"/>
    </source>
</evidence>
<name>A0A249SNU5_9MOLU</name>
<evidence type="ECO:0000313" key="1">
    <source>
        <dbReference type="EMBL" id="ASZ09300.1"/>
    </source>
</evidence>
<dbReference type="Proteomes" id="UP000232229">
    <property type="component" value="Chromosome"/>
</dbReference>
<sequence length="528" mass="63110">MINRFDTIFWAYFDEYIKKDSSAIFKKINNDLKEKVNEIYDVTYYSLFQYQLLKNETLTGIDPENFKDISNYISENYNELFAFTYQDKKIESKFSIELSEENKFYIKEVIEKFILNHIVRTSFINSEEINSNYYWNYSLLCGLASKFEYDINFKIEGKNKYYYSIAYPFLITMIMIDVLKPNEMVDKIKKIFTRKNISEAYKKGRELKSFEKEWLAPLITILKNEDESNAFILNFKKENWETLDVKQKFKLIHELSKLTTIFLRDGLKNISILSEGNEVYELLYSYLPHYLSSSLEQRKINVKTFEGQLKYTNSLISINQKDFNPSWTIKHIKKFKEFKKIKYKSEKLYDFVARVRYATSYMEIINKTKRNNGILGDCLISFKKVGIVKTLGFYSENDGVYEFVYKNVKFKSINLDTKNFVKLTTKVDRFEEIADYNSQMSILLKIISLTITIDPKAPKTFEYSWESLLKYYIIAFGPYKKNMMAYTLKDMEMVEFKVNRLLTQYKRLQQKEKVVDSIGIFYKLHNFK</sequence>
<proteinExistence type="predicted"/>
<organism evidence="1 2">
    <name type="scientific">Mesoplasma chauliocola</name>
    <dbReference type="NCBI Taxonomy" id="216427"/>
    <lineage>
        <taxon>Bacteria</taxon>
        <taxon>Bacillati</taxon>
        <taxon>Mycoplasmatota</taxon>
        <taxon>Mollicutes</taxon>
        <taxon>Entomoplasmatales</taxon>
        <taxon>Entomoplasmataceae</taxon>
        <taxon>Mesoplasma</taxon>
    </lineage>
</organism>
<dbReference type="KEGG" id="mchc:CK556_03020"/>
<keyword evidence="2" id="KW-1185">Reference proteome</keyword>